<reference evidence="1" key="1">
    <citation type="journal article" date="2021" name="Proc. Natl. Acad. Sci. U.S.A.">
        <title>A Catalog of Tens of Thousands of Viruses from Human Metagenomes Reveals Hidden Associations with Chronic Diseases.</title>
        <authorList>
            <person name="Tisza M.J."/>
            <person name="Buck C.B."/>
        </authorList>
    </citation>
    <scope>NUCLEOTIDE SEQUENCE</scope>
    <source>
        <strain evidence="1">Ct4uh47</strain>
    </source>
</reference>
<accession>A0A8S5V5S9</accession>
<protein>
    <submittedName>
        <fullName evidence="1">Uncharacterized protein</fullName>
    </submittedName>
</protein>
<proteinExistence type="predicted"/>
<sequence>MGVCNCPVVGINGIEDSKQKQRVASFLNGLGDDVTQWSLLSLTDLARAGNDLQIISDTIPFRGGPCPRSIRCCGMCSRQCSTRCVQDCLHRLFMWHRLVESAPSTEREKLPLSLRLIVNQKFESHSQMSWCVGEILSQKTNRALKEYMKNASLRPEENPYKIDYAPQVEVDPHTGKRKCDPLTGELCIMEWPRTGLCPFCLPDVLVDGRFVRRKNIKPDK</sequence>
<dbReference type="EMBL" id="BK016203">
    <property type="protein sequence ID" value="DAG02114.1"/>
    <property type="molecule type" value="Genomic_DNA"/>
</dbReference>
<name>A0A8S5V5S9_9CAUD</name>
<evidence type="ECO:0000313" key="1">
    <source>
        <dbReference type="EMBL" id="DAG02114.1"/>
    </source>
</evidence>
<organism evidence="1">
    <name type="scientific">Myoviridae sp. ct4uh47</name>
    <dbReference type="NCBI Taxonomy" id="2825032"/>
    <lineage>
        <taxon>Viruses</taxon>
        <taxon>Duplodnaviria</taxon>
        <taxon>Heunggongvirae</taxon>
        <taxon>Uroviricota</taxon>
        <taxon>Caudoviricetes</taxon>
    </lineage>
</organism>